<organism evidence="5 6">
    <name type="scientific">Ancylobacter oerskovii</name>
    <dbReference type="NCBI Taxonomy" id="459519"/>
    <lineage>
        <taxon>Bacteria</taxon>
        <taxon>Pseudomonadati</taxon>
        <taxon>Pseudomonadota</taxon>
        <taxon>Alphaproteobacteria</taxon>
        <taxon>Hyphomicrobiales</taxon>
        <taxon>Xanthobacteraceae</taxon>
        <taxon>Ancylobacter</taxon>
    </lineage>
</organism>
<accession>A0ABW4YTE8</accession>
<dbReference type="InterPro" id="IPR050500">
    <property type="entry name" value="Phos_Acetyltrans/Butyryltrans"/>
</dbReference>
<protein>
    <submittedName>
        <fullName evidence="5">Phosphate acetyltransferase</fullName>
    </submittedName>
</protein>
<dbReference type="InterPro" id="IPR002505">
    <property type="entry name" value="PTA_PTB"/>
</dbReference>
<dbReference type="EMBL" id="JBHUHD010000001">
    <property type="protein sequence ID" value="MFD2139636.1"/>
    <property type="molecule type" value="Genomic_DNA"/>
</dbReference>
<name>A0ABW4YTE8_9HYPH</name>
<evidence type="ECO:0000313" key="5">
    <source>
        <dbReference type="EMBL" id="MFD2139636.1"/>
    </source>
</evidence>
<comment type="caution">
    <text evidence="5">The sequence shown here is derived from an EMBL/GenBank/DDBJ whole genome shotgun (WGS) entry which is preliminary data.</text>
</comment>
<keyword evidence="6" id="KW-1185">Reference proteome</keyword>
<evidence type="ECO:0000313" key="6">
    <source>
        <dbReference type="Proteomes" id="UP001597299"/>
    </source>
</evidence>
<dbReference type="Pfam" id="PF01515">
    <property type="entry name" value="PTA_PTB"/>
    <property type="match status" value="1"/>
</dbReference>
<dbReference type="Gene3D" id="3.40.718.10">
    <property type="entry name" value="Isopropylmalate Dehydrogenase"/>
    <property type="match status" value="1"/>
</dbReference>
<dbReference type="PANTHER" id="PTHR43356">
    <property type="entry name" value="PHOSPHATE ACETYLTRANSFERASE"/>
    <property type="match status" value="1"/>
</dbReference>
<dbReference type="PANTHER" id="PTHR43356:SF2">
    <property type="entry name" value="PHOSPHATE ACETYLTRANSFERASE"/>
    <property type="match status" value="1"/>
</dbReference>
<evidence type="ECO:0000259" key="4">
    <source>
        <dbReference type="Pfam" id="PF01515"/>
    </source>
</evidence>
<dbReference type="Proteomes" id="UP001597299">
    <property type="component" value="Unassembled WGS sequence"/>
</dbReference>
<dbReference type="RefSeq" id="WP_213352015.1">
    <property type="nucleotide sequence ID" value="NZ_JAHBGB010000019.1"/>
</dbReference>
<evidence type="ECO:0000256" key="1">
    <source>
        <dbReference type="ARBA" id="ARBA00005656"/>
    </source>
</evidence>
<evidence type="ECO:0000256" key="2">
    <source>
        <dbReference type="ARBA" id="ARBA00022679"/>
    </source>
</evidence>
<evidence type="ECO:0000256" key="3">
    <source>
        <dbReference type="ARBA" id="ARBA00023315"/>
    </source>
</evidence>
<sequence>MVDKEASGPGAASPSKYDRLIAAARAETAAATAVAHPCDETSLRGALEAAEAELIVPILVGPEAKIRAVAERHGLNLATVEIVDVPHSHAAAAKAVELVREGRAELLMKGSLHTDELMKEVTASATGLRTERRISHVFVMDVPGHAETLFITDAAINIFPDLDAKRDIIQNAIDLWRGVGLGTPKVAILSAVETVTTKIPSTIEAAALCKMAERGQITGGMLEGPLAFDNAVDPEAAAVKGIVSPVAGHAQILVVPDLEAGNMLAKNLTFLSHADAAGVVLGARVPIILTSRADSVRTRLASCAVAALYAGRRRRAAPAVAQ</sequence>
<comment type="similarity">
    <text evidence="1">Belongs to the phosphate acetyltransferase and butyryltransferase family.</text>
</comment>
<dbReference type="SUPFAM" id="SSF53659">
    <property type="entry name" value="Isocitrate/Isopropylmalate dehydrogenase-like"/>
    <property type="match status" value="1"/>
</dbReference>
<dbReference type="NCBIfam" id="NF006045">
    <property type="entry name" value="PRK08190.1"/>
    <property type="match status" value="1"/>
</dbReference>
<dbReference type="NCBIfam" id="NF008852">
    <property type="entry name" value="PRK11890.1"/>
    <property type="match status" value="1"/>
</dbReference>
<dbReference type="InterPro" id="IPR012147">
    <property type="entry name" value="P_Ac_Bu_trans"/>
</dbReference>
<feature type="domain" description="Phosphate acetyl/butaryl transferase" evidence="4">
    <location>
        <begin position="92"/>
        <end position="307"/>
    </location>
</feature>
<keyword evidence="3" id="KW-0012">Acyltransferase</keyword>
<dbReference type="PIRSF" id="PIRSF000428">
    <property type="entry name" value="P_Ac_trans"/>
    <property type="match status" value="1"/>
</dbReference>
<gene>
    <name evidence="5" type="ORF">ACFSNC_04420</name>
</gene>
<proteinExistence type="inferred from homology"/>
<reference evidence="6" key="1">
    <citation type="journal article" date="2019" name="Int. J. Syst. Evol. Microbiol.">
        <title>The Global Catalogue of Microorganisms (GCM) 10K type strain sequencing project: providing services to taxonomists for standard genome sequencing and annotation.</title>
        <authorList>
            <consortium name="The Broad Institute Genomics Platform"/>
            <consortium name="The Broad Institute Genome Sequencing Center for Infectious Disease"/>
            <person name="Wu L."/>
            <person name="Ma J."/>
        </authorList>
    </citation>
    <scope>NUCLEOTIDE SEQUENCE [LARGE SCALE GENOMIC DNA]</scope>
    <source>
        <strain evidence="6">CCM 7435</strain>
    </source>
</reference>
<keyword evidence="2" id="KW-0808">Transferase</keyword>